<name>A0A835RIQ9_VANPL</name>
<reference evidence="2 3" key="1">
    <citation type="journal article" date="2020" name="Nat. Food">
        <title>A phased Vanilla planifolia genome enables genetic improvement of flavour and production.</title>
        <authorList>
            <person name="Hasing T."/>
            <person name="Tang H."/>
            <person name="Brym M."/>
            <person name="Khazi F."/>
            <person name="Huang T."/>
            <person name="Chambers A.H."/>
        </authorList>
    </citation>
    <scope>NUCLEOTIDE SEQUENCE [LARGE SCALE GENOMIC DNA]</scope>
    <source>
        <tissue evidence="2">Leaf</tissue>
    </source>
</reference>
<feature type="compositionally biased region" description="Low complexity" evidence="1">
    <location>
        <begin position="36"/>
        <end position="47"/>
    </location>
</feature>
<organism evidence="2 3">
    <name type="scientific">Vanilla planifolia</name>
    <name type="common">Vanilla</name>
    <dbReference type="NCBI Taxonomy" id="51239"/>
    <lineage>
        <taxon>Eukaryota</taxon>
        <taxon>Viridiplantae</taxon>
        <taxon>Streptophyta</taxon>
        <taxon>Embryophyta</taxon>
        <taxon>Tracheophyta</taxon>
        <taxon>Spermatophyta</taxon>
        <taxon>Magnoliopsida</taxon>
        <taxon>Liliopsida</taxon>
        <taxon>Asparagales</taxon>
        <taxon>Orchidaceae</taxon>
        <taxon>Vanilloideae</taxon>
        <taxon>Vanilleae</taxon>
        <taxon>Vanilla</taxon>
    </lineage>
</organism>
<dbReference type="EMBL" id="JADCNM010000003">
    <property type="protein sequence ID" value="KAG0491218.1"/>
    <property type="molecule type" value="Genomic_DNA"/>
</dbReference>
<dbReference type="AlphaFoldDB" id="A0A835RIQ9"/>
<comment type="caution">
    <text evidence="2">The sequence shown here is derived from an EMBL/GenBank/DDBJ whole genome shotgun (WGS) entry which is preliminary data.</text>
</comment>
<evidence type="ECO:0000313" key="2">
    <source>
        <dbReference type="EMBL" id="KAG0491218.1"/>
    </source>
</evidence>
<evidence type="ECO:0000256" key="1">
    <source>
        <dbReference type="SAM" id="MobiDB-lite"/>
    </source>
</evidence>
<accession>A0A835RIQ9</accession>
<evidence type="ECO:0000313" key="3">
    <source>
        <dbReference type="Proteomes" id="UP000639772"/>
    </source>
</evidence>
<protein>
    <submittedName>
        <fullName evidence="2">Uncharacterized protein</fullName>
    </submittedName>
</protein>
<sequence>MLQLGSKYETFGTSSKSSMAAPETDVSKTTGNSLVSSEASHMESASECVKRRLNDD</sequence>
<proteinExistence type="predicted"/>
<gene>
    <name evidence="2" type="ORF">HPP92_008081</name>
</gene>
<dbReference type="Proteomes" id="UP000639772">
    <property type="component" value="Chromosome 3"/>
</dbReference>
<feature type="region of interest" description="Disordered" evidence="1">
    <location>
        <begin position="1"/>
        <end position="56"/>
    </location>
</feature>